<dbReference type="Pfam" id="PF05175">
    <property type="entry name" value="MTS"/>
    <property type="match status" value="1"/>
</dbReference>
<proteinExistence type="inferred from homology"/>
<dbReference type="InterPro" id="IPR002052">
    <property type="entry name" value="DNA_methylase_N6_adenine_CS"/>
</dbReference>
<dbReference type="FunFam" id="3.40.50.150:FF:000077">
    <property type="entry name" value="HemK methyltransferase family member 2"/>
    <property type="match status" value="1"/>
</dbReference>
<reference evidence="9" key="1">
    <citation type="journal article" date="2018" name="Nat. Microbiol.">
        <title>Leveraging single-cell genomics to expand the fungal tree of life.</title>
        <authorList>
            <person name="Ahrendt S.R."/>
            <person name="Quandt C.A."/>
            <person name="Ciobanu D."/>
            <person name="Clum A."/>
            <person name="Salamov A."/>
            <person name="Andreopoulos B."/>
            <person name="Cheng J.F."/>
            <person name="Woyke T."/>
            <person name="Pelin A."/>
            <person name="Henrissat B."/>
            <person name="Reynolds N.K."/>
            <person name="Benny G.L."/>
            <person name="Smith M.E."/>
            <person name="James T.Y."/>
            <person name="Grigoriev I.V."/>
        </authorList>
    </citation>
    <scope>NUCLEOTIDE SEQUENCE [LARGE SCALE GENOMIC DNA]</scope>
    <source>
        <strain evidence="9">RSA 1356</strain>
    </source>
</reference>
<evidence type="ECO:0000259" key="7">
    <source>
        <dbReference type="Pfam" id="PF05175"/>
    </source>
</evidence>
<organism evidence="8 9">
    <name type="scientific">Thamnocephalis sphaerospora</name>
    <dbReference type="NCBI Taxonomy" id="78915"/>
    <lineage>
        <taxon>Eukaryota</taxon>
        <taxon>Fungi</taxon>
        <taxon>Fungi incertae sedis</taxon>
        <taxon>Zoopagomycota</taxon>
        <taxon>Zoopagomycotina</taxon>
        <taxon>Zoopagomycetes</taxon>
        <taxon>Zoopagales</taxon>
        <taxon>Sigmoideomycetaceae</taxon>
        <taxon>Thamnocephalis</taxon>
    </lineage>
</organism>
<keyword evidence="5" id="KW-0949">S-adenosyl-L-methionine</keyword>
<evidence type="ECO:0000313" key="8">
    <source>
        <dbReference type="EMBL" id="RKP07955.1"/>
    </source>
</evidence>
<keyword evidence="6" id="KW-0539">Nucleus</keyword>
<dbReference type="InterPro" id="IPR052190">
    <property type="entry name" value="Euk-Arch_PrmC-MTase"/>
</dbReference>
<comment type="similarity">
    <text evidence="2">Belongs to the eukaryotic/archaeal PrmC-related family.</text>
</comment>
<accession>A0A4P9XPL6</accession>
<evidence type="ECO:0000256" key="6">
    <source>
        <dbReference type="ARBA" id="ARBA00023242"/>
    </source>
</evidence>
<dbReference type="InterPro" id="IPR007848">
    <property type="entry name" value="Small_mtfrase_dom"/>
</dbReference>
<dbReference type="Proteomes" id="UP000271241">
    <property type="component" value="Unassembled WGS sequence"/>
</dbReference>
<dbReference type="NCBIfam" id="TIGR00537">
    <property type="entry name" value="hemK_rel_arch"/>
    <property type="match status" value="1"/>
</dbReference>
<evidence type="ECO:0000313" key="9">
    <source>
        <dbReference type="Proteomes" id="UP000271241"/>
    </source>
</evidence>
<evidence type="ECO:0000256" key="1">
    <source>
        <dbReference type="ARBA" id="ARBA00004123"/>
    </source>
</evidence>
<protein>
    <submittedName>
        <fullName evidence="8">S-adenosyl-L-methionine-dependent methyltransferase</fullName>
    </submittedName>
</protein>
<dbReference type="Gene3D" id="3.40.50.150">
    <property type="entry name" value="Vaccinia Virus protein VP39"/>
    <property type="match status" value="1"/>
</dbReference>
<dbReference type="GO" id="GO:0032259">
    <property type="term" value="P:methylation"/>
    <property type="evidence" value="ECO:0007669"/>
    <property type="project" value="UniProtKB-KW"/>
</dbReference>
<dbReference type="PANTHER" id="PTHR45875:SF1">
    <property type="entry name" value="METHYLTRANSFERASE N6AMT1"/>
    <property type="match status" value="1"/>
</dbReference>
<dbReference type="AlphaFoldDB" id="A0A4P9XPL6"/>
<dbReference type="GO" id="GO:0008276">
    <property type="term" value="F:protein methyltransferase activity"/>
    <property type="evidence" value="ECO:0007669"/>
    <property type="project" value="TreeGrafter"/>
</dbReference>
<dbReference type="GO" id="GO:0035657">
    <property type="term" value="C:eRF1 methyltransferase complex"/>
    <property type="evidence" value="ECO:0007669"/>
    <property type="project" value="TreeGrafter"/>
</dbReference>
<name>A0A4P9XPL6_9FUNG</name>
<keyword evidence="4 8" id="KW-0808">Transferase</keyword>
<gene>
    <name evidence="8" type="ORF">THASP1DRAFT_16314</name>
</gene>
<comment type="subcellular location">
    <subcellularLocation>
        <location evidence="1">Nucleus</location>
    </subcellularLocation>
</comment>
<dbReference type="InterPro" id="IPR004557">
    <property type="entry name" value="PrmC-related"/>
</dbReference>
<dbReference type="PANTHER" id="PTHR45875">
    <property type="entry name" value="METHYLTRANSFERASE N6AMT1"/>
    <property type="match status" value="1"/>
</dbReference>
<dbReference type="OrthoDB" id="406152at2759"/>
<feature type="domain" description="Methyltransferase small" evidence="7">
    <location>
        <begin position="28"/>
        <end position="123"/>
    </location>
</feature>
<dbReference type="CDD" id="cd02440">
    <property type="entry name" value="AdoMet_MTases"/>
    <property type="match status" value="1"/>
</dbReference>
<evidence type="ECO:0000256" key="5">
    <source>
        <dbReference type="ARBA" id="ARBA00022691"/>
    </source>
</evidence>
<evidence type="ECO:0000256" key="3">
    <source>
        <dbReference type="ARBA" id="ARBA00022603"/>
    </source>
</evidence>
<keyword evidence="3 8" id="KW-0489">Methyltransferase</keyword>
<sequence>MIPTPDLGHLKASDYQHVYEPAEDTFLLLDALEQDQERLRQAAPRMCVEVGSGSGCVSAFLAGVIGKQNAVFLCTDVNLRALQATRQTGTQNQASLEPVRTDLVSGLRLQGRVDVLVFNPPYVPTPSEEVACDGIAAAWAGGIDGREVTDRLLPRVADLLSPRGVFYLVAVRENKPQEMIDQLAKAGLHGEVTCQRRSGPERLCVIRFTRRAGQP</sequence>
<evidence type="ECO:0000256" key="2">
    <source>
        <dbReference type="ARBA" id="ARBA00006149"/>
    </source>
</evidence>
<dbReference type="SUPFAM" id="SSF53335">
    <property type="entry name" value="S-adenosyl-L-methionine-dependent methyltransferases"/>
    <property type="match status" value="1"/>
</dbReference>
<dbReference type="PROSITE" id="PS00092">
    <property type="entry name" value="N6_MTASE"/>
    <property type="match status" value="1"/>
</dbReference>
<dbReference type="InterPro" id="IPR029063">
    <property type="entry name" value="SAM-dependent_MTases_sf"/>
</dbReference>
<dbReference type="GO" id="GO:0008757">
    <property type="term" value="F:S-adenosylmethionine-dependent methyltransferase activity"/>
    <property type="evidence" value="ECO:0007669"/>
    <property type="project" value="TreeGrafter"/>
</dbReference>
<keyword evidence="9" id="KW-1185">Reference proteome</keyword>
<dbReference type="GO" id="GO:0003676">
    <property type="term" value="F:nucleic acid binding"/>
    <property type="evidence" value="ECO:0007669"/>
    <property type="project" value="InterPro"/>
</dbReference>
<dbReference type="EMBL" id="KZ992654">
    <property type="protein sequence ID" value="RKP07955.1"/>
    <property type="molecule type" value="Genomic_DNA"/>
</dbReference>
<evidence type="ECO:0000256" key="4">
    <source>
        <dbReference type="ARBA" id="ARBA00022679"/>
    </source>
</evidence>
<dbReference type="STRING" id="78915.A0A4P9XPL6"/>
<dbReference type="GO" id="GO:0005634">
    <property type="term" value="C:nucleus"/>
    <property type="evidence" value="ECO:0007669"/>
    <property type="project" value="UniProtKB-SubCell"/>
</dbReference>